<proteinExistence type="predicted"/>
<evidence type="ECO:0000256" key="2">
    <source>
        <dbReference type="SAM" id="Phobius"/>
    </source>
</evidence>
<feature type="coiled-coil region" evidence="1">
    <location>
        <begin position="20"/>
        <end position="54"/>
    </location>
</feature>
<dbReference type="KEGG" id="aviv:LF296_07210"/>
<keyword evidence="1" id="KW-0175">Coiled coil</keyword>
<evidence type="ECO:0000313" key="4">
    <source>
        <dbReference type="Proteomes" id="UP001199528"/>
    </source>
</evidence>
<dbReference type="RefSeq" id="WP_272655899.1">
    <property type="nucleotide sequence ID" value="NZ_CP085083.1"/>
</dbReference>
<dbReference type="Proteomes" id="UP001199528">
    <property type="component" value="Chromosome"/>
</dbReference>
<reference evidence="3" key="2">
    <citation type="submission" date="2023-02" db="EMBL/GenBank/DDBJ databases">
        <authorList>
            <person name="Huang Y."/>
            <person name="Zhang Y."/>
            <person name="Zhang T."/>
            <person name="Wang J."/>
        </authorList>
    </citation>
    <scope>NUCLEOTIDE SEQUENCE</scope>
    <source>
        <strain evidence="3">KJ-1</strain>
    </source>
</reference>
<keyword evidence="2" id="KW-1133">Transmembrane helix</keyword>
<keyword evidence="2" id="KW-0812">Transmembrane</keyword>
<reference evidence="3" key="1">
    <citation type="journal article" date="2022" name="Front Environ Sci">
        <title>Complete genome sequence analysis of a novel alkane-degrading bacterial strain, Acinetobacter vivianii KJ-1, and its diesel degradation ability.</title>
        <authorList>
            <person name="Zhang Y."/>
            <person name="Song F."/>
            <person name="Wang J."/>
            <person name="Zhao Q."/>
            <person name="Zheng L."/>
            <person name="Wang Z."/>
            <person name="Zhang X."/>
            <person name="Gao Y."/>
            <person name="Chen G."/>
            <person name="Huang Y."/>
        </authorList>
    </citation>
    <scope>NUCLEOTIDE SEQUENCE</scope>
    <source>
        <strain evidence="3">KJ-1</strain>
    </source>
</reference>
<evidence type="ECO:0000313" key="3">
    <source>
        <dbReference type="EMBL" id="WDZ52558.1"/>
    </source>
</evidence>
<sequence>MAYDQLIKMVTNFYSRESVRKIYEDEAERLEKFIEQTEKINAETNKDLNSVRLNAQVRSLTGARKPNYHEFILFSQYFDVNSVFLDYPVFSRHRVCFKLVVSSDRKRITRIIVNKDKVQEVLDNNTKAIGCFILYILCQVFLLNPSLEKWLLNTWHLPEVVVGIVLGGIILFFITVILRIQFDNENLNDFVKKLNHKEKKEISTNLRFIDNLKSYYSSKYPK</sequence>
<dbReference type="AlphaFoldDB" id="A0AAJ6NLA2"/>
<accession>A0AAJ6NLA2</accession>
<dbReference type="EMBL" id="CP085083">
    <property type="protein sequence ID" value="WDZ52558.1"/>
    <property type="molecule type" value="Genomic_DNA"/>
</dbReference>
<gene>
    <name evidence="3" type="ORF">LF296_07210</name>
</gene>
<name>A0AAJ6NLA2_9GAMM</name>
<keyword evidence="2" id="KW-0472">Membrane</keyword>
<evidence type="ECO:0000256" key="1">
    <source>
        <dbReference type="SAM" id="Coils"/>
    </source>
</evidence>
<feature type="transmembrane region" description="Helical" evidence="2">
    <location>
        <begin position="155"/>
        <end position="178"/>
    </location>
</feature>
<organism evidence="3 4">
    <name type="scientific">Acinetobacter vivianii</name>
    <dbReference type="NCBI Taxonomy" id="1776742"/>
    <lineage>
        <taxon>Bacteria</taxon>
        <taxon>Pseudomonadati</taxon>
        <taxon>Pseudomonadota</taxon>
        <taxon>Gammaproteobacteria</taxon>
        <taxon>Moraxellales</taxon>
        <taxon>Moraxellaceae</taxon>
        <taxon>Acinetobacter</taxon>
    </lineage>
</organism>
<feature type="transmembrane region" description="Helical" evidence="2">
    <location>
        <begin position="125"/>
        <end position="143"/>
    </location>
</feature>
<protein>
    <submittedName>
        <fullName evidence="3">Uncharacterized protein</fullName>
    </submittedName>
</protein>